<dbReference type="SMART" id="SM01005">
    <property type="entry name" value="Ala_racemase_C"/>
    <property type="match status" value="1"/>
</dbReference>
<evidence type="ECO:0000313" key="9">
    <source>
        <dbReference type="Proteomes" id="UP000184052"/>
    </source>
</evidence>
<dbReference type="RefSeq" id="WP_073048664.1">
    <property type="nucleotide sequence ID" value="NZ_FQZL01000007.1"/>
</dbReference>
<dbReference type="PANTHER" id="PTHR30511:SF0">
    <property type="entry name" value="ALANINE RACEMASE, CATABOLIC-RELATED"/>
    <property type="match status" value="1"/>
</dbReference>
<dbReference type="Pfam" id="PF01168">
    <property type="entry name" value="Ala_racemase_N"/>
    <property type="match status" value="1"/>
</dbReference>
<feature type="modified residue" description="N6-(pyridoxal phosphate)lysine" evidence="4 5">
    <location>
        <position position="37"/>
    </location>
</feature>
<evidence type="ECO:0000259" key="7">
    <source>
        <dbReference type="SMART" id="SM01005"/>
    </source>
</evidence>
<dbReference type="UniPathway" id="UPA00042">
    <property type="reaction ID" value="UER00497"/>
</dbReference>
<dbReference type="GO" id="GO:0008784">
    <property type="term" value="F:alanine racemase activity"/>
    <property type="evidence" value="ECO:0007669"/>
    <property type="project" value="UniProtKB-UniRule"/>
</dbReference>
<dbReference type="Proteomes" id="UP000184052">
    <property type="component" value="Unassembled WGS sequence"/>
</dbReference>
<comment type="catalytic activity">
    <reaction evidence="4">
        <text>L-alanine = D-alanine</text>
        <dbReference type="Rhea" id="RHEA:20249"/>
        <dbReference type="ChEBI" id="CHEBI:57416"/>
        <dbReference type="ChEBI" id="CHEBI:57972"/>
        <dbReference type="EC" id="5.1.1.1"/>
    </reaction>
</comment>
<feature type="domain" description="Alanine racemase C-terminal" evidence="7">
    <location>
        <begin position="245"/>
        <end position="373"/>
    </location>
</feature>
<reference evidence="8 9" key="1">
    <citation type="submission" date="2016-11" db="EMBL/GenBank/DDBJ databases">
        <authorList>
            <person name="Jaros S."/>
            <person name="Januszkiewicz K."/>
            <person name="Wedrychowicz H."/>
        </authorList>
    </citation>
    <scope>NUCLEOTIDE SEQUENCE [LARGE SCALE GENOMIC DNA]</scope>
    <source>
        <strain evidence="8 9">DSM 17477</strain>
    </source>
</reference>
<dbReference type="FunFam" id="3.20.20.10:FF:000002">
    <property type="entry name" value="Alanine racemase"/>
    <property type="match status" value="1"/>
</dbReference>
<dbReference type="GO" id="GO:0030170">
    <property type="term" value="F:pyridoxal phosphate binding"/>
    <property type="evidence" value="ECO:0007669"/>
    <property type="project" value="UniProtKB-UniRule"/>
</dbReference>
<dbReference type="HAMAP" id="MF_01201">
    <property type="entry name" value="Ala_racemase"/>
    <property type="match status" value="1"/>
</dbReference>
<sequence>MIKRPAWVEVNLDNVVHNLNEVKRVVKEGTKICPVIKADAYKQGVMEIAKTYIDEGVDMLAVAVLDEALEIRKELKDIPVLVLGYTPEEAYGLAIENDIILTIYTYEQGVKINEKCEELDRYAALHIKVETGMNRLGFLPTEKSRDEILELKKLQRLGIEGIYTHMARADEFDKTIAKSQQKRFNDFYDMLVDKGLEIPTRHISNSASIIDLPDFNYEMVRPGIMLTGLYPSDEVDRSDVKLKQTITLRAKIALVKTIEMGEGISYGHTFVTHKEMKVGTLPLGYADGFSRLLSGKMEVSVNGVRCRILGRICMDQCVVDLTDVPDARIGDEVIIYDDNRANGLNIDQVAELLGTINYEIVTMLDRRLPRVYTRNGEEVGLRNYLV</sequence>
<dbReference type="InterPro" id="IPR000821">
    <property type="entry name" value="Ala_racemase"/>
</dbReference>
<feature type="active site" description="Proton acceptor; specific for D-alanine" evidence="4">
    <location>
        <position position="37"/>
    </location>
</feature>
<dbReference type="STRING" id="1121476.SAMN02745751_01241"/>
<dbReference type="SUPFAM" id="SSF51419">
    <property type="entry name" value="PLP-binding barrel"/>
    <property type="match status" value="1"/>
</dbReference>
<dbReference type="InterPro" id="IPR001608">
    <property type="entry name" value="Ala_racemase_N"/>
</dbReference>
<evidence type="ECO:0000256" key="3">
    <source>
        <dbReference type="ARBA" id="ARBA00023235"/>
    </source>
</evidence>
<dbReference type="Pfam" id="PF00842">
    <property type="entry name" value="Ala_racemase_C"/>
    <property type="match status" value="1"/>
</dbReference>
<feature type="active site" description="Proton acceptor; specific for L-alanine" evidence="4">
    <location>
        <position position="266"/>
    </location>
</feature>
<dbReference type="PRINTS" id="PR00992">
    <property type="entry name" value="ALARACEMASE"/>
</dbReference>
<dbReference type="EMBL" id="FQZL01000007">
    <property type="protein sequence ID" value="SHI86423.1"/>
    <property type="molecule type" value="Genomic_DNA"/>
</dbReference>
<dbReference type="Gene3D" id="2.40.37.10">
    <property type="entry name" value="Lyase, Ornithine Decarboxylase, Chain A, domain 1"/>
    <property type="match status" value="1"/>
</dbReference>
<dbReference type="PANTHER" id="PTHR30511">
    <property type="entry name" value="ALANINE RACEMASE"/>
    <property type="match status" value="1"/>
</dbReference>
<evidence type="ECO:0000256" key="4">
    <source>
        <dbReference type="HAMAP-Rule" id="MF_01201"/>
    </source>
</evidence>
<dbReference type="InterPro" id="IPR029066">
    <property type="entry name" value="PLP-binding_barrel"/>
</dbReference>
<dbReference type="GO" id="GO:0009252">
    <property type="term" value="P:peptidoglycan biosynthetic process"/>
    <property type="evidence" value="ECO:0007669"/>
    <property type="project" value="TreeGrafter"/>
</dbReference>
<organism evidence="8 9">
    <name type="scientific">Dethiosulfatibacter aminovorans DSM 17477</name>
    <dbReference type="NCBI Taxonomy" id="1121476"/>
    <lineage>
        <taxon>Bacteria</taxon>
        <taxon>Bacillati</taxon>
        <taxon>Bacillota</taxon>
        <taxon>Tissierellia</taxon>
        <taxon>Dethiosulfatibacter</taxon>
    </lineage>
</organism>
<keyword evidence="9" id="KW-1185">Reference proteome</keyword>
<dbReference type="AlphaFoldDB" id="A0A1M6ELS5"/>
<dbReference type="Gene3D" id="3.20.20.10">
    <property type="entry name" value="Alanine racemase"/>
    <property type="match status" value="1"/>
</dbReference>
<evidence type="ECO:0000256" key="2">
    <source>
        <dbReference type="ARBA" id="ARBA00022898"/>
    </source>
</evidence>
<name>A0A1M6ELS5_9FIRM</name>
<protein>
    <recommendedName>
        <fullName evidence="4">Alanine racemase</fullName>
        <ecNumber evidence="4">5.1.1.1</ecNumber>
    </recommendedName>
</protein>
<evidence type="ECO:0000256" key="6">
    <source>
        <dbReference type="PIRSR" id="PIRSR600821-52"/>
    </source>
</evidence>
<evidence type="ECO:0000256" key="5">
    <source>
        <dbReference type="PIRSR" id="PIRSR600821-50"/>
    </source>
</evidence>
<keyword evidence="3 4" id="KW-0413">Isomerase</keyword>
<proteinExistence type="inferred from homology"/>
<evidence type="ECO:0000256" key="1">
    <source>
        <dbReference type="ARBA" id="ARBA00001933"/>
    </source>
</evidence>
<dbReference type="SUPFAM" id="SSF50621">
    <property type="entry name" value="Alanine racemase C-terminal domain-like"/>
    <property type="match status" value="1"/>
</dbReference>
<dbReference type="InterPro" id="IPR009006">
    <property type="entry name" value="Ala_racemase/Decarboxylase_C"/>
</dbReference>
<dbReference type="EC" id="5.1.1.1" evidence="4"/>
<gene>
    <name evidence="8" type="ORF">SAMN02745751_01241</name>
</gene>
<dbReference type="GO" id="GO:0030632">
    <property type="term" value="P:D-alanine biosynthetic process"/>
    <property type="evidence" value="ECO:0007669"/>
    <property type="project" value="UniProtKB-UniRule"/>
</dbReference>
<dbReference type="GO" id="GO:0005829">
    <property type="term" value="C:cytosol"/>
    <property type="evidence" value="ECO:0007669"/>
    <property type="project" value="TreeGrafter"/>
</dbReference>
<evidence type="ECO:0000313" key="8">
    <source>
        <dbReference type="EMBL" id="SHI86423.1"/>
    </source>
</evidence>
<comment type="similarity">
    <text evidence="4">Belongs to the alanine racemase family.</text>
</comment>
<dbReference type="NCBIfam" id="TIGR00492">
    <property type="entry name" value="alr"/>
    <property type="match status" value="1"/>
</dbReference>
<dbReference type="CDD" id="cd00430">
    <property type="entry name" value="PLPDE_III_AR"/>
    <property type="match status" value="1"/>
</dbReference>
<feature type="binding site" evidence="4 6">
    <location>
        <position position="135"/>
    </location>
    <ligand>
        <name>substrate</name>
    </ligand>
</feature>
<comment type="pathway">
    <text evidence="4">Amino-acid biosynthesis; D-alanine biosynthesis; D-alanine from L-alanine: step 1/1.</text>
</comment>
<comment type="function">
    <text evidence="4">Catalyzes the interconversion of L-alanine and D-alanine. May also act on other amino acids.</text>
</comment>
<dbReference type="InterPro" id="IPR011079">
    <property type="entry name" value="Ala_racemase_C"/>
</dbReference>
<feature type="binding site" evidence="4 6">
    <location>
        <position position="314"/>
    </location>
    <ligand>
        <name>substrate</name>
    </ligand>
</feature>
<comment type="cofactor">
    <cofactor evidence="1 4 5">
        <name>pyridoxal 5'-phosphate</name>
        <dbReference type="ChEBI" id="CHEBI:597326"/>
    </cofactor>
</comment>
<accession>A0A1M6ELS5</accession>
<dbReference type="OrthoDB" id="9813814at2"/>
<keyword evidence="2 4" id="KW-0663">Pyridoxal phosphate</keyword>